<comment type="caution">
    <text evidence="1">The sequence shown here is derived from an EMBL/GenBank/DDBJ whole genome shotgun (WGS) entry which is preliminary data.</text>
</comment>
<dbReference type="EMBL" id="JAPDDT010000003">
    <property type="protein sequence ID" value="MCW1922674.1"/>
    <property type="molecule type" value="Genomic_DNA"/>
</dbReference>
<accession>A0ABT3GHM9</accession>
<protein>
    <submittedName>
        <fullName evidence="1">Uncharacterized protein</fullName>
    </submittedName>
</protein>
<dbReference type="RefSeq" id="WP_264486782.1">
    <property type="nucleotide sequence ID" value="NZ_JAPDDT010000003.1"/>
</dbReference>
<keyword evidence="2" id="KW-1185">Reference proteome</keyword>
<name>A0ABT3GHM9_9BACT</name>
<dbReference type="Proteomes" id="UP001320876">
    <property type="component" value="Unassembled WGS sequence"/>
</dbReference>
<gene>
    <name evidence="1" type="ORF">OKA05_08915</name>
</gene>
<organism evidence="1 2">
    <name type="scientific">Luteolibacter arcticus</name>
    <dbReference type="NCBI Taxonomy" id="1581411"/>
    <lineage>
        <taxon>Bacteria</taxon>
        <taxon>Pseudomonadati</taxon>
        <taxon>Verrucomicrobiota</taxon>
        <taxon>Verrucomicrobiia</taxon>
        <taxon>Verrucomicrobiales</taxon>
        <taxon>Verrucomicrobiaceae</taxon>
        <taxon>Luteolibacter</taxon>
    </lineage>
</organism>
<evidence type="ECO:0000313" key="1">
    <source>
        <dbReference type="EMBL" id="MCW1922674.1"/>
    </source>
</evidence>
<proteinExistence type="predicted"/>
<sequence>MEADGRELVSPPGSVVDKVVRKRKKGGSEVTYVYVELPDRRRRSLETMVSKVGVEAGAKLARSGQIRNAEVARKLMGAWTR</sequence>
<reference evidence="1 2" key="1">
    <citation type="submission" date="2022-10" db="EMBL/GenBank/DDBJ databases">
        <title>Luteolibacter arcticus strain CCTCC AB 2014275, whole genome shotgun sequencing project.</title>
        <authorList>
            <person name="Zhao G."/>
            <person name="Shen L."/>
        </authorList>
    </citation>
    <scope>NUCLEOTIDE SEQUENCE [LARGE SCALE GENOMIC DNA]</scope>
    <source>
        <strain evidence="1 2">CCTCC AB 2014275</strain>
    </source>
</reference>
<evidence type="ECO:0000313" key="2">
    <source>
        <dbReference type="Proteomes" id="UP001320876"/>
    </source>
</evidence>